<sequence>MKEQMPLQKMMVQKAYIYSIALMQMRMWNFVRAVRCFFHEQIGRIIVNEYQKNLDGIKTIGEASQLHRQFVKKLYRHCLLGRKHVQLWNVLDECLILITKYRRCNAESFNILKLFQVFNDFHSNVDLFCN</sequence>
<proteinExistence type="inferred from homology"/>
<dbReference type="AlphaFoldDB" id="A0A1S0TKM3"/>
<name>A0A1S0TKM3_LOALO</name>
<dbReference type="KEGG" id="loa:LOAG_13362"/>
<accession>A0A1S0TKM3</accession>
<evidence type="ECO:0000256" key="5">
    <source>
        <dbReference type="ARBA" id="ARBA00023212"/>
    </source>
</evidence>
<protein>
    <recommendedName>
        <fullName evidence="6">Gamma tubulin complex component C-terminal domain-containing protein</fullName>
    </recommendedName>
</protein>
<dbReference type="Gene3D" id="1.20.120.1900">
    <property type="entry name" value="Gamma-tubulin complex, C-terminal domain"/>
    <property type="match status" value="1"/>
</dbReference>
<comment type="similarity">
    <text evidence="2">Belongs to the TUBGCP family.</text>
</comment>
<dbReference type="RefSeq" id="XP_003148919.2">
    <property type="nucleotide sequence ID" value="XM_003148871.2"/>
</dbReference>
<dbReference type="InParanoid" id="A0A1S0TKM3"/>
<organism evidence="7">
    <name type="scientific">Loa loa</name>
    <name type="common">Eye worm</name>
    <name type="synonym">Filaria loa</name>
    <dbReference type="NCBI Taxonomy" id="7209"/>
    <lineage>
        <taxon>Eukaryota</taxon>
        <taxon>Metazoa</taxon>
        <taxon>Ecdysozoa</taxon>
        <taxon>Nematoda</taxon>
        <taxon>Chromadorea</taxon>
        <taxon>Rhabditida</taxon>
        <taxon>Spirurina</taxon>
        <taxon>Spiruromorpha</taxon>
        <taxon>Filarioidea</taxon>
        <taxon>Onchocercidae</taxon>
        <taxon>Loa</taxon>
    </lineage>
</organism>
<dbReference type="EMBL" id="JH712402">
    <property type="protein sequence ID" value="EFO15150.2"/>
    <property type="molecule type" value="Genomic_DNA"/>
</dbReference>
<keyword evidence="5" id="KW-0206">Cytoskeleton</keyword>
<dbReference type="Pfam" id="PF04130">
    <property type="entry name" value="GCP_C_terminal"/>
    <property type="match status" value="1"/>
</dbReference>
<evidence type="ECO:0000256" key="1">
    <source>
        <dbReference type="ARBA" id="ARBA00004245"/>
    </source>
</evidence>
<evidence type="ECO:0000259" key="6">
    <source>
        <dbReference type="Pfam" id="PF04130"/>
    </source>
</evidence>
<reference evidence="7" key="1">
    <citation type="submission" date="2012-04" db="EMBL/GenBank/DDBJ databases">
        <title>The Genome Sequence of Loa loa.</title>
        <authorList>
            <consortium name="The Broad Institute Genome Sequencing Platform"/>
            <consortium name="Broad Institute Genome Sequencing Center for Infectious Disease"/>
            <person name="Nutman T.B."/>
            <person name="Fink D.L."/>
            <person name="Russ C."/>
            <person name="Young S."/>
            <person name="Zeng Q."/>
            <person name="Gargeya S."/>
            <person name="Alvarado L."/>
            <person name="Berlin A."/>
            <person name="Chapman S.B."/>
            <person name="Chen Z."/>
            <person name="Freedman E."/>
            <person name="Gellesch M."/>
            <person name="Goldberg J."/>
            <person name="Griggs A."/>
            <person name="Gujja S."/>
            <person name="Heilman E.R."/>
            <person name="Heiman D."/>
            <person name="Howarth C."/>
            <person name="Mehta T."/>
            <person name="Neiman D."/>
            <person name="Pearson M."/>
            <person name="Roberts A."/>
            <person name="Saif S."/>
            <person name="Shea T."/>
            <person name="Shenoy N."/>
            <person name="Sisk P."/>
            <person name="Stolte C."/>
            <person name="Sykes S."/>
            <person name="White J."/>
            <person name="Yandava C."/>
            <person name="Haas B."/>
            <person name="Henn M.R."/>
            <person name="Nusbaum C."/>
            <person name="Birren B."/>
        </authorList>
    </citation>
    <scope>NUCLEOTIDE SEQUENCE [LARGE SCALE GENOMIC DNA]</scope>
</reference>
<dbReference type="GO" id="GO:0043015">
    <property type="term" value="F:gamma-tubulin binding"/>
    <property type="evidence" value="ECO:0007669"/>
    <property type="project" value="InterPro"/>
</dbReference>
<feature type="non-terminal residue" evidence="7">
    <location>
        <position position="130"/>
    </location>
</feature>
<feature type="domain" description="Gamma tubulin complex component C-terminal" evidence="6">
    <location>
        <begin position="16"/>
        <end position="106"/>
    </location>
</feature>
<dbReference type="InterPro" id="IPR040457">
    <property type="entry name" value="GCP_C"/>
</dbReference>
<gene>
    <name evidence="7" type="ORF">LOAG_13362</name>
</gene>
<evidence type="ECO:0000256" key="3">
    <source>
        <dbReference type="ARBA" id="ARBA00022490"/>
    </source>
</evidence>
<keyword evidence="3" id="KW-0963">Cytoplasm</keyword>
<evidence type="ECO:0000256" key="2">
    <source>
        <dbReference type="ARBA" id="ARBA00010337"/>
    </source>
</evidence>
<evidence type="ECO:0000256" key="4">
    <source>
        <dbReference type="ARBA" id="ARBA00022701"/>
    </source>
</evidence>
<keyword evidence="4" id="KW-0493">Microtubule</keyword>
<dbReference type="CTD" id="9950833"/>
<dbReference type="GeneID" id="9950833"/>
<dbReference type="InterPro" id="IPR042241">
    <property type="entry name" value="GCP_C_sf"/>
</dbReference>
<comment type="subcellular location">
    <subcellularLocation>
        <location evidence="1">Cytoplasm</location>
        <location evidence="1">Cytoskeleton</location>
    </subcellularLocation>
</comment>
<evidence type="ECO:0000313" key="7">
    <source>
        <dbReference type="EMBL" id="EFO15150.2"/>
    </source>
</evidence>
<dbReference type="GO" id="GO:0005874">
    <property type="term" value="C:microtubule"/>
    <property type="evidence" value="ECO:0007669"/>
    <property type="project" value="UniProtKB-KW"/>
</dbReference>